<reference evidence="1 2" key="2">
    <citation type="journal article" date="2022" name="Mol. Ecol. Resour.">
        <title>The genomes of chicory, endive, great burdock and yacon provide insights into Asteraceae paleo-polyploidization history and plant inulin production.</title>
        <authorList>
            <person name="Fan W."/>
            <person name="Wang S."/>
            <person name="Wang H."/>
            <person name="Wang A."/>
            <person name="Jiang F."/>
            <person name="Liu H."/>
            <person name="Zhao H."/>
            <person name="Xu D."/>
            <person name="Zhang Y."/>
        </authorList>
    </citation>
    <scope>NUCLEOTIDE SEQUENCE [LARGE SCALE GENOMIC DNA]</scope>
    <source>
        <strain evidence="2">cv. Punajuju</strain>
        <tissue evidence="1">Leaves</tissue>
    </source>
</reference>
<name>A0ACB8YYG9_CICIN</name>
<accession>A0ACB8YYG9</accession>
<dbReference type="EMBL" id="CM042017">
    <property type="protein sequence ID" value="KAI3690439.1"/>
    <property type="molecule type" value="Genomic_DNA"/>
</dbReference>
<evidence type="ECO:0000313" key="1">
    <source>
        <dbReference type="EMBL" id="KAI3690439.1"/>
    </source>
</evidence>
<proteinExistence type="predicted"/>
<protein>
    <submittedName>
        <fullName evidence="1">Uncharacterized protein</fullName>
    </submittedName>
</protein>
<keyword evidence="2" id="KW-1185">Reference proteome</keyword>
<dbReference type="Proteomes" id="UP001055811">
    <property type="component" value="Linkage Group LG09"/>
</dbReference>
<evidence type="ECO:0000313" key="2">
    <source>
        <dbReference type="Proteomes" id="UP001055811"/>
    </source>
</evidence>
<sequence length="422" mass="48102">MNEILIALQKALECQVSPMHLIPPPTPSLKSSNKYRSLKPLHWETSHASVGSLWEVSCKHGNQSRAPKIDITKLESLFCNLKDRALPGSENPQLKGLRLVHSERANRCNILLQDINLPLNDIIKAILALDSSAMSVDQVYDLNKFCPTNEEMKMLKSYTSVKKVLGECEKFFLECARIPRIDSKLQVFAFTITFSRRIKIFKDTLNIIKYATKEIRESTKLAKIMQIILKLGNKLNAGSARGFKIESLDRLGYTWATDKQITLLHFLCEVVAEQTPELLDFYKDLIHLQDAYWIQNKDLYDDKCGIIKGLEKVEQELNASANDGPIFAQSRKVLQKFFSSAGAELPDLTSLFDEVNQYADSLVIYFGEDPNQCSWKQVIISMVCFIEKFKKAHSQNKLLEADARNKELKNFGKEGRQRSCPF</sequence>
<gene>
    <name evidence="1" type="ORF">L2E82_48464</name>
</gene>
<reference evidence="2" key="1">
    <citation type="journal article" date="2022" name="Mol. Ecol. Resour.">
        <title>The genomes of chicory, endive, great burdock and yacon provide insights into Asteraceae palaeo-polyploidization history and plant inulin production.</title>
        <authorList>
            <person name="Fan W."/>
            <person name="Wang S."/>
            <person name="Wang H."/>
            <person name="Wang A."/>
            <person name="Jiang F."/>
            <person name="Liu H."/>
            <person name="Zhao H."/>
            <person name="Xu D."/>
            <person name="Zhang Y."/>
        </authorList>
    </citation>
    <scope>NUCLEOTIDE SEQUENCE [LARGE SCALE GENOMIC DNA]</scope>
    <source>
        <strain evidence="2">cv. Punajuju</strain>
    </source>
</reference>
<comment type="caution">
    <text evidence="1">The sequence shown here is derived from an EMBL/GenBank/DDBJ whole genome shotgun (WGS) entry which is preliminary data.</text>
</comment>
<organism evidence="1 2">
    <name type="scientific">Cichorium intybus</name>
    <name type="common">Chicory</name>
    <dbReference type="NCBI Taxonomy" id="13427"/>
    <lineage>
        <taxon>Eukaryota</taxon>
        <taxon>Viridiplantae</taxon>
        <taxon>Streptophyta</taxon>
        <taxon>Embryophyta</taxon>
        <taxon>Tracheophyta</taxon>
        <taxon>Spermatophyta</taxon>
        <taxon>Magnoliopsida</taxon>
        <taxon>eudicotyledons</taxon>
        <taxon>Gunneridae</taxon>
        <taxon>Pentapetalae</taxon>
        <taxon>asterids</taxon>
        <taxon>campanulids</taxon>
        <taxon>Asterales</taxon>
        <taxon>Asteraceae</taxon>
        <taxon>Cichorioideae</taxon>
        <taxon>Cichorieae</taxon>
        <taxon>Cichoriinae</taxon>
        <taxon>Cichorium</taxon>
    </lineage>
</organism>